<feature type="signal peptide" evidence="3">
    <location>
        <begin position="1"/>
        <end position="24"/>
    </location>
</feature>
<feature type="chain" id="PRO_5046715068" evidence="3">
    <location>
        <begin position="25"/>
        <end position="275"/>
    </location>
</feature>
<dbReference type="EC" id="3.-.-.-" evidence="5"/>
<evidence type="ECO:0000256" key="1">
    <source>
        <dbReference type="ARBA" id="ARBA00022723"/>
    </source>
</evidence>
<keyword evidence="3" id="KW-0732">Signal</keyword>
<dbReference type="PANTHER" id="PTHR10587:SF133">
    <property type="entry name" value="CHITIN DEACETYLASE 1-RELATED"/>
    <property type="match status" value="1"/>
</dbReference>
<dbReference type="InterPro" id="IPR050248">
    <property type="entry name" value="Polysacc_deacetylase_ArnD"/>
</dbReference>
<evidence type="ECO:0000256" key="3">
    <source>
        <dbReference type="SAM" id="SignalP"/>
    </source>
</evidence>
<sequence length="275" mass="30966">MPYVRNSLLATFAVAIAISLTNKAPEMSFPQPTYNSPEIISVQTVAPAETMLSLSKPKNLAELRKKYSETFKFRGDSEIKQVALTFDDVPDPRFTPQILEALRKEGVKATFFIVGSRAKKFPTLVKRIHSEGHLIGNHSFSHPAFKKRSLKQFQNEILRTEKVIQRTVGYRPKLIRPPYGEIKEEQVKWLKKNGYMIVNWDVDSLDWKGLSKEKVKRNVLSSVGPGSIVLHHGGGGVGSDLTGTVKALPEIIRFLKASGYSFVDLTELLHTVKYR</sequence>
<dbReference type="Pfam" id="PF01522">
    <property type="entry name" value="Polysacc_deac_1"/>
    <property type="match status" value="1"/>
</dbReference>
<evidence type="ECO:0000259" key="4">
    <source>
        <dbReference type="PROSITE" id="PS51677"/>
    </source>
</evidence>
<keyword evidence="2 5" id="KW-0378">Hydrolase</keyword>
<dbReference type="Proteomes" id="UP001597262">
    <property type="component" value="Unassembled WGS sequence"/>
</dbReference>
<evidence type="ECO:0000313" key="5">
    <source>
        <dbReference type="EMBL" id="MFD1175720.1"/>
    </source>
</evidence>
<comment type="caution">
    <text evidence="5">The sequence shown here is derived from an EMBL/GenBank/DDBJ whole genome shotgun (WGS) entry which is preliminary data.</text>
</comment>
<gene>
    <name evidence="5" type="ORF">ACFQ3W_05300</name>
</gene>
<accession>A0ABW3RV17</accession>
<feature type="domain" description="NodB homology" evidence="4">
    <location>
        <begin position="80"/>
        <end position="263"/>
    </location>
</feature>
<organism evidence="5 6">
    <name type="scientific">Paenibacillus puldeungensis</name>
    <dbReference type="NCBI Taxonomy" id="696536"/>
    <lineage>
        <taxon>Bacteria</taxon>
        <taxon>Bacillati</taxon>
        <taxon>Bacillota</taxon>
        <taxon>Bacilli</taxon>
        <taxon>Bacillales</taxon>
        <taxon>Paenibacillaceae</taxon>
        <taxon>Paenibacillus</taxon>
    </lineage>
</organism>
<dbReference type="RefSeq" id="WP_379317379.1">
    <property type="nucleotide sequence ID" value="NZ_JBHTLM010000003.1"/>
</dbReference>
<keyword evidence="1" id="KW-0479">Metal-binding</keyword>
<dbReference type="CDD" id="cd10917">
    <property type="entry name" value="CE4_NodB_like_6s_7s"/>
    <property type="match status" value="1"/>
</dbReference>
<dbReference type="InterPro" id="IPR002509">
    <property type="entry name" value="NODB_dom"/>
</dbReference>
<dbReference type="SUPFAM" id="SSF88713">
    <property type="entry name" value="Glycoside hydrolase/deacetylase"/>
    <property type="match status" value="1"/>
</dbReference>
<dbReference type="Gene3D" id="3.20.20.370">
    <property type="entry name" value="Glycoside hydrolase/deacetylase"/>
    <property type="match status" value="1"/>
</dbReference>
<protein>
    <submittedName>
        <fullName evidence="5">Polysaccharide deacetylase family protein</fullName>
        <ecNumber evidence="5">3.-.-.-</ecNumber>
    </submittedName>
</protein>
<proteinExistence type="predicted"/>
<dbReference type="InterPro" id="IPR011330">
    <property type="entry name" value="Glyco_hydro/deAcase_b/a-brl"/>
</dbReference>
<reference evidence="6" key="1">
    <citation type="journal article" date="2019" name="Int. J. Syst. Evol. Microbiol.">
        <title>The Global Catalogue of Microorganisms (GCM) 10K type strain sequencing project: providing services to taxonomists for standard genome sequencing and annotation.</title>
        <authorList>
            <consortium name="The Broad Institute Genomics Platform"/>
            <consortium name="The Broad Institute Genome Sequencing Center for Infectious Disease"/>
            <person name="Wu L."/>
            <person name="Ma J."/>
        </authorList>
    </citation>
    <scope>NUCLEOTIDE SEQUENCE [LARGE SCALE GENOMIC DNA]</scope>
    <source>
        <strain evidence="6">CCUG 59189</strain>
    </source>
</reference>
<dbReference type="EMBL" id="JBHTLM010000003">
    <property type="protein sequence ID" value="MFD1175720.1"/>
    <property type="molecule type" value="Genomic_DNA"/>
</dbReference>
<evidence type="ECO:0000313" key="6">
    <source>
        <dbReference type="Proteomes" id="UP001597262"/>
    </source>
</evidence>
<dbReference type="PROSITE" id="PS51677">
    <property type="entry name" value="NODB"/>
    <property type="match status" value="1"/>
</dbReference>
<keyword evidence="6" id="KW-1185">Reference proteome</keyword>
<dbReference type="PANTHER" id="PTHR10587">
    <property type="entry name" value="GLYCOSYL TRANSFERASE-RELATED"/>
    <property type="match status" value="1"/>
</dbReference>
<name>A0ABW3RV17_9BACL</name>
<dbReference type="GO" id="GO:0016787">
    <property type="term" value="F:hydrolase activity"/>
    <property type="evidence" value="ECO:0007669"/>
    <property type="project" value="UniProtKB-KW"/>
</dbReference>
<evidence type="ECO:0000256" key="2">
    <source>
        <dbReference type="ARBA" id="ARBA00022801"/>
    </source>
</evidence>